<feature type="transmembrane region" description="Helical" evidence="1">
    <location>
        <begin position="62"/>
        <end position="82"/>
    </location>
</feature>
<organism evidence="2 3">
    <name type="scientific">endosymbiont of Riftia pachyptila</name>
    <name type="common">vent Ph05</name>
    <dbReference type="NCBI Taxonomy" id="1048808"/>
    <lineage>
        <taxon>Bacteria</taxon>
        <taxon>Pseudomonadati</taxon>
        <taxon>Pseudomonadota</taxon>
        <taxon>Gammaproteobacteria</taxon>
        <taxon>sulfur-oxidizing symbionts</taxon>
    </lineage>
</organism>
<reference evidence="2" key="1">
    <citation type="journal article" date="2011" name="ISME J.">
        <title>The endosymbionts of the deep-sea tubeworms Riftia pachyptila and Tevnia jerichonana share an identical physiology as revealed by proteogenomic analyses.</title>
        <authorList>
            <person name="Gardebrecht A."/>
            <person name="Markert S."/>
            <person name="Felbeck H."/>
            <person name="Thuermer A."/>
            <person name="Albrecht D."/>
            <person name="Wollherr A."/>
            <person name="Kabisch J."/>
            <person name="Lehmann R."/>
            <person name="Daniel R."/>
            <person name="Liesegang H."/>
            <person name="Hecker M."/>
            <person name="Sievert S.M."/>
            <person name="Schweder T."/>
        </authorList>
    </citation>
    <scope>NUCLEOTIDE SEQUENCE [LARGE SCALE GENOMIC DNA]</scope>
</reference>
<comment type="caution">
    <text evidence="2">The sequence shown here is derived from an EMBL/GenBank/DDBJ whole genome shotgun (WGS) entry which is preliminary data.</text>
</comment>
<gene>
    <name evidence="2" type="ORF">Rifp1Sym_bt00130</name>
</gene>
<keyword evidence="1" id="KW-1133">Transmembrane helix</keyword>
<name>G2DDZ9_9GAMM</name>
<feature type="transmembrane region" description="Helical" evidence="1">
    <location>
        <begin position="149"/>
        <end position="169"/>
    </location>
</feature>
<sequence>MVYPYIGRSFLLSLSRVEWLFFYAKQRKKPACSLEAAKRNAMMGAPLSTRTIEMASQPFKKMAHGLTITMLGIWGVILIVAPQEVAGLFSTEPLNHAFAGMMGAALLGLALISFASISHWISAPRALGLAIGILVVETTYLMLGTGFMLVTPLTTLSLVTAAAISFFLLI</sequence>
<accession>G2DDZ9</accession>
<evidence type="ECO:0000313" key="2">
    <source>
        <dbReference type="EMBL" id="EGV51163.1"/>
    </source>
</evidence>
<dbReference type="EMBL" id="AFOC01000047">
    <property type="protein sequence ID" value="EGV51163.1"/>
    <property type="molecule type" value="Genomic_DNA"/>
</dbReference>
<keyword evidence="1" id="KW-0472">Membrane</keyword>
<proteinExistence type="predicted"/>
<keyword evidence="1" id="KW-0812">Transmembrane</keyword>
<evidence type="ECO:0000313" key="3">
    <source>
        <dbReference type="Proteomes" id="UP000004491"/>
    </source>
</evidence>
<feature type="transmembrane region" description="Helical" evidence="1">
    <location>
        <begin position="126"/>
        <end position="143"/>
    </location>
</feature>
<keyword evidence="3" id="KW-1185">Reference proteome</keyword>
<feature type="transmembrane region" description="Helical" evidence="1">
    <location>
        <begin position="94"/>
        <end position="114"/>
    </location>
</feature>
<evidence type="ECO:0000256" key="1">
    <source>
        <dbReference type="SAM" id="Phobius"/>
    </source>
</evidence>
<dbReference type="Proteomes" id="UP000004491">
    <property type="component" value="Unassembled WGS sequence"/>
</dbReference>
<dbReference type="AlphaFoldDB" id="G2DDZ9"/>
<protein>
    <submittedName>
        <fullName evidence="2">Uncharacterized protein</fullName>
    </submittedName>
</protein>